<dbReference type="Proteomes" id="UP000077134">
    <property type="component" value="Unassembled WGS sequence"/>
</dbReference>
<dbReference type="EMBL" id="LSFN01000002">
    <property type="protein sequence ID" value="OAB77699.1"/>
    <property type="molecule type" value="Genomic_DNA"/>
</dbReference>
<dbReference type="GO" id="GO:0016301">
    <property type="term" value="F:kinase activity"/>
    <property type="evidence" value="ECO:0007669"/>
    <property type="project" value="UniProtKB-KW"/>
</dbReference>
<name>A0A167GLW1_9BACL</name>
<dbReference type="InterPro" id="IPR050306">
    <property type="entry name" value="PfkB_Carbo_kinase"/>
</dbReference>
<dbReference type="InterPro" id="IPR011611">
    <property type="entry name" value="PfkB_dom"/>
</dbReference>
<evidence type="ECO:0000256" key="1">
    <source>
        <dbReference type="ARBA" id="ARBA00010688"/>
    </source>
</evidence>
<dbReference type="InterPro" id="IPR002173">
    <property type="entry name" value="Carboh/pur_kinase_PfkB_CS"/>
</dbReference>
<keyword evidence="2" id="KW-0808">Transferase</keyword>
<dbReference type="Gene3D" id="3.40.1190.20">
    <property type="match status" value="1"/>
</dbReference>
<dbReference type="Pfam" id="PF00294">
    <property type="entry name" value="PfkB"/>
    <property type="match status" value="1"/>
</dbReference>
<evidence type="ECO:0000313" key="7">
    <source>
        <dbReference type="EMBL" id="OAB77699.1"/>
    </source>
</evidence>
<dbReference type="AlphaFoldDB" id="A0A167GLW1"/>
<comment type="caution">
    <text evidence="7">The sequence shown here is derived from an EMBL/GenBank/DDBJ whole genome shotgun (WGS) entry which is preliminary data.</text>
</comment>
<evidence type="ECO:0000256" key="5">
    <source>
        <dbReference type="ARBA" id="ARBA00022840"/>
    </source>
</evidence>
<dbReference type="InterPro" id="IPR029056">
    <property type="entry name" value="Ribokinase-like"/>
</dbReference>
<comment type="similarity">
    <text evidence="1">Belongs to the carbohydrate kinase PfkB family.</text>
</comment>
<reference evidence="7 8" key="1">
    <citation type="submission" date="2016-02" db="EMBL/GenBank/DDBJ databases">
        <title>Paenibacillus sp. LPB0068, isolated from Crassostrea gigas.</title>
        <authorList>
            <person name="Shin S.-K."/>
            <person name="Yi H."/>
        </authorList>
    </citation>
    <scope>NUCLEOTIDE SEQUENCE [LARGE SCALE GENOMIC DNA]</scope>
    <source>
        <strain evidence="7 8">LPB0068</strain>
    </source>
</reference>
<feature type="domain" description="Carbohydrate kinase PfkB" evidence="6">
    <location>
        <begin position="6"/>
        <end position="304"/>
    </location>
</feature>
<sequence length="313" mass="34128">MNNHLDVVTFGEPMAMFYANEPGPLHEIFSFSKALAGAETNVAVGLSRLGLNAGLVTKLGEDNFGKFIVEALKKEKIDTRSMTFTEQYSTGMLVKSKVITGDPIVEYFRKSSAASKLNVSDFDADYFSSARHMHMTSISVALSQECHEFAVHAMKFMKDKDKTISFDPNLRPKLWPDTSTMVKTINDLSSNCDWFLPGINEGRILTGYETPEDIASFYLDRGISVVVIKLGAEGAYYQTVEQAGYVKGFPVTHVVDTVGAGDGFAVGVISALLDGLSLEEATRRGNAIGALAVMSPGDMDGLPTRDKLESFMK</sequence>
<dbReference type="RefSeq" id="WP_068654518.1">
    <property type="nucleotide sequence ID" value="NZ_CP017770.1"/>
</dbReference>
<evidence type="ECO:0000313" key="8">
    <source>
        <dbReference type="Proteomes" id="UP000077134"/>
    </source>
</evidence>
<dbReference type="SUPFAM" id="SSF53613">
    <property type="entry name" value="Ribokinase-like"/>
    <property type="match status" value="1"/>
</dbReference>
<keyword evidence="3" id="KW-0547">Nucleotide-binding</keyword>
<evidence type="ECO:0000256" key="2">
    <source>
        <dbReference type="ARBA" id="ARBA00022679"/>
    </source>
</evidence>
<dbReference type="PANTHER" id="PTHR43085:SF1">
    <property type="entry name" value="PSEUDOURIDINE KINASE-RELATED"/>
    <property type="match status" value="1"/>
</dbReference>
<evidence type="ECO:0000256" key="4">
    <source>
        <dbReference type="ARBA" id="ARBA00022777"/>
    </source>
</evidence>
<dbReference type="KEGG" id="pcx:LPB68_08370"/>
<dbReference type="PROSITE" id="PS00584">
    <property type="entry name" value="PFKB_KINASES_2"/>
    <property type="match status" value="1"/>
</dbReference>
<keyword evidence="4 7" id="KW-0418">Kinase</keyword>
<organism evidence="7 8">
    <name type="scientific">Paenibacillus crassostreae</name>
    <dbReference type="NCBI Taxonomy" id="1763538"/>
    <lineage>
        <taxon>Bacteria</taxon>
        <taxon>Bacillati</taxon>
        <taxon>Bacillota</taxon>
        <taxon>Bacilli</taxon>
        <taxon>Bacillales</taxon>
        <taxon>Paenibacillaceae</taxon>
        <taxon>Paenibacillus</taxon>
    </lineage>
</organism>
<accession>A0A167GLW1</accession>
<dbReference type="STRING" id="1763538.LPB68_08370"/>
<dbReference type="CDD" id="cd01166">
    <property type="entry name" value="KdgK"/>
    <property type="match status" value="1"/>
</dbReference>
<keyword evidence="8" id="KW-1185">Reference proteome</keyword>
<evidence type="ECO:0000256" key="3">
    <source>
        <dbReference type="ARBA" id="ARBA00022741"/>
    </source>
</evidence>
<dbReference type="OrthoDB" id="9813569at2"/>
<dbReference type="GO" id="GO:0005524">
    <property type="term" value="F:ATP binding"/>
    <property type="evidence" value="ECO:0007669"/>
    <property type="project" value="UniProtKB-KW"/>
</dbReference>
<protein>
    <submittedName>
        <fullName evidence="7">2-dehydro-3-deoxygluconokinase</fullName>
    </submittedName>
</protein>
<gene>
    <name evidence="7" type="ORF">PNBC_01450</name>
</gene>
<keyword evidence="5" id="KW-0067">ATP-binding</keyword>
<evidence type="ECO:0000259" key="6">
    <source>
        <dbReference type="Pfam" id="PF00294"/>
    </source>
</evidence>
<dbReference type="PANTHER" id="PTHR43085">
    <property type="entry name" value="HEXOKINASE FAMILY MEMBER"/>
    <property type="match status" value="1"/>
</dbReference>
<proteinExistence type="inferred from homology"/>